<dbReference type="Proteomes" id="UP000694523">
    <property type="component" value="Unplaced"/>
</dbReference>
<reference evidence="2" key="1">
    <citation type="submission" date="2025-08" db="UniProtKB">
        <authorList>
            <consortium name="Ensembl"/>
        </authorList>
    </citation>
    <scope>IDENTIFICATION</scope>
</reference>
<dbReference type="AlphaFoldDB" id="A0A8C6U0P3"/>
<feature type="compositionally biased region" description="Polar residues" evidence="1">
    <location>
        <begin position="26"/>
        <end position="38"/>
    </location>
</feature>
<organism evidence="2 3">
    <name type="scientific">Neogobius melanostomus</name>
    <name type="common">round goby</name>
    <dbReference type="NCBI Taxonomy" id="47308"/>
    <lineage>
        <taxon>Eukaryota</taxon>
        <taxon>Metazoa</taxon>
        <taxon>Chordata</taxon>
        <taxon>Craniata</taxon>
        <taxon>Vertebrata</taxon>
        <taxon>Euteleostomi</taxon>
        <taxon>Actinopterygii</taxon>
        <taxon>Neopterygii</taxon>
        <taxon>Teleostei</taxon>
        <taxon>Neoteleostei</taxon>
        <taxon>Acanthomorphata</taxon>
        <taxon>Gobiaria</taxon>
        <taxon>Gobiiformes</taxon>
        <taxon>Gobioidei</taxon>
        <taxon>Gobiidae</taxon>
        <taxon>Benthophilinae</taxon>
        <taxon>Neogobiini</taxon>
        <taxon>Neogobius</taxon>
    </lineage>
</organism>
<evidence type="ECO:0000313" key="3">
    <source>
        <dbReference type="Proteomes" id="UP000694523"/>
    </source>
</evidence>
<feature type="region of interest" description="Disordered" evidence="1">
    <location>
        <begin position="25"/>
        <end position="64"/>
    </location>
</feature>
<dbReference type="Ensembl" id="ENSNMLT00000032847.1">
    <property type="protein sequence ID" value="ENSNMLP00000029459.1"/>
    <property type="gene ID" value="ENSNMLG00000018616.1"/>
</dbReference>
<accession>A0A8C6U0P3</accession>
<sequence length="126" mass="13553">MSGLPMSPQNCLGVCSPVLSPVPPAGSTTDTGKSTLTSPGLLWGSFPGRRAREAPGSAGRSMSGRSETLWDTVVRVWGLFHEKLSGARSLPFQSSCNMKEMHRSAYLLPILIPNDFLKSGCCERKK</sequence>
<reference evidence="2" key="2">
    <citation type="submission" date="2025-09" db="UniProtKB">
        <authorList>
            <consortium name="Ensembl"/>
        </authorList>
    </citation>
    <scope>IDENTIFICATION</scope>
</reference>
<keyword evidence="3" id="KW-1185">Reference proteome</keyword>
<proteinExistence type="predicted"/>
<evidence type="ECO:0000313" key="2">
    <source>
        <dbReference type="Ensembl" id="ENSNMLP00000029459.1"/>
    </source>
</evidence>
<name>A0A8C6U0P3_9GOBI</name>
<protein>
    <submittedName>
        <fullName evidence="2">Uncharacterized protein</fullName>
    </submittedName>
</protein>
<evidence type="ECO:0000256" key="1">
    <source>
        <dbReference type="SAM" id="MobiDB-lite"/>
    </source>
</evidence>